<dbReference type="EMBL" id="CAXKWB010000115">
    <property type="protein sequence ID" value="CAL4059388.1"/>
    <property type="molecule type" value="Genomic_DNA"/>
</dbReference>
<organism evidence="1 2">
    <name type="scientific">Meganyctiphanes norvegica</name>
    <name type="common">Northern krill</name>
    <name type="synonym">Thysanopoda norvegica</name>
    <dbReference type="NCBI Taxonomy" id="48144"/>
    <lineage>
        <taxon>Eukaryota</taxon>
        <taxon>Metazoa</taxon>
        <taxon>Ecdysozoa</taxon>
        <taxon>Arthropoda</taxon>
        <taxon>Crustacea</taxon>
        <taxon>Multicrustacea</taxon>
        <taxon>Malacostraca</taxon>
        <taxon>Eumalacostraca</taxon>
        <taxon>Eucarida</taxon>
        <taxon>Euphausiacea</taxon>
        <taxon>Euphausiidae</taxon>
        <taxon>Meganyctiphanes</taxon>
    </lineage>
</organism>
<name>A0AAV2PLJ8_MEGNR</name>
<sequence length="102" mass="11819">MFWKCLYIGRDFNHFIPIQTHEGQKKNRMIKFISNPPWITSKIDVIKGNFTSIHSKIHSGFILGYKLKKLGLQDIQNGLSNSSLLSKRIVICNYLLATLRQL</sequence>
<evidence type="ECO:0000313" key="2">
    <source>
        <dbReference type="Proteomes" id="UP001497623"/>
    </source>
</evidence>
<dbReference type="Proteomes" id="UP001497623">
    <property type="component" value="Unassembled WGS sequence"/>
</dbReference>
<accession>A0AAV2PLJ8</accession>
<evidence type="ECO:0000313" key="1">
    <source>
        <dbReference type="EMBL" id="CAL4059388.1"/>
    </source>
</evidence>
<dbReference type="AlphaFoldDB" id="A0AAV2PLJ8"/>
<proteinExistence type="predicted"/>
<protein>
    <submittedName>
        <fullName evidence="1">Uncharacterized protein</fullName>
    </submittedName>
</protein>
<gene>
    <name evidence="1" type="ORF">MNOR_LOCUS510</name>
</gene>
<reference evidence="1 2" key="1">
    <citation type="submission" date="2024-05" db="EMBL/GenBank/DDBJ databases">
        <authorList>
            <person name="Wallberg A."/>
        </authorList>
    </citation>
    <scope>NUCLEOTIDE SEQUENCE [LARGE SCALE GENOMIC DNA]</scope>
</reference>
<keyword evidence="2" id="KW-1185">Reference proteome</keyword>
<comment type="caution">
    <text evidence="1">The sequence shown here is derived from an EMBL/GenBank/DDBJ whole genome shotgun (WGS) entry which is preliminary data.</text>
</comment>